<gene>
    <name evidence="2" type="ORF">J4D97_07635</name>
</gene>
<sequence>MYLFFLTLHSWFRWVVLLSLGLGLYRSYRGWLGQHAFTPLDNTIRHTTATIAHVQLMLGYVLYFQSPTVSQFLAHRHDATYEQQPLFFGLLHVVLMTVAIVVLTIGSSLAKRRPTSPAKFRTMALWFTAALLLLFLAIPWPFSPLASRPYFRF</sequence>
<evidence type="ECO:0008006" key="4">
    <source>
        <dbReference type="Google" id="ProtNLM"/>
    </source>
</evidence>
<comment type="caution">
    <text evidence="2">The sequence shown here is derived from an EMBL/GenBank/DDBJ whole genome shotgun (WGS) entry which is preliminary data.</text>
</comment>
<feature type="transmembrane region" description="Helical" evidence="1">
    <location>
        <begin position="6"/>
        <end position="25"/>
    </location>
</feature>
<feature type="transmembrane region" description="Helical" evidence="1">
    <location>
        <begin position="46"/>
        <end position="66"/>
    </location>
</feature>
<proteinExistence type="predicted"/>
<name>A0ABS3TA28_9BACT</name>
<organism evidence="2 3">
    <name type="scientific">Hymenobacter defluvii</name>
    <dbReference type="NCBI Taxonomy" id="2054411"/>
    <lineage>
        <taxon>Bacteria</taxon>
        <taxon>Pseudomonadati</taxon>
        <taxon>Bacteroidota</taxon>
        <taxon>Cytophagia</taxon>
        <taxon>Cytophagales</taxon>
        <taxon>Hymenobacteraceae</taxon>
        <taxon>Hymenobacter</taxon>
    </lineage>
</organism>
<evidence type="ECO:0000313" key="2">
    <source>
        <dbReference type="EMBL" id="MBO3270515.1"/>
    </source>
</evidence>
<keyword evidence="1" id="KW-0812">Transmembrane</keyword>
<dbReference type="RefSeq" id="WP_208307059.1">
    <property type="nucleotide sequence ID" value="NZ_JAGETX010000003.1"/>
</dbReference>
<protein>
    <recommendedName>
        <fullName evidence="4">Cytochrome B</fullName>
    </recommendedName>
</protein>
<dbReference type="EMBL" id="JAGETX010000003">
    <property type="protein sequence ID" value="MBO3270515.1"/>
    <property type="molecule type" value="Genomic_DNA"/>
</dbReference>
<feature type="transmembrane region" description="Helical" evidence="1">
    <location>
        <begin position="86"/>
        <end position="110"/>
    </location>
</feature>
<accession>A0ABS3TA28</accession>
<keyword evidence="1" id="KW-0472">Membrane</keyword>
<evidence type="ECO:0000256" key="1">
    <source>
        <dbReference type="SAM" id="Phobius"/>
    </source>
</evidence>
<feature type="transmembrane region" description="Helical" evidence="1">
    <location>
        <begin position="122"/>
        <end position="142"/>
    </location>
</feature>
<keyword evidence="1" id="KW-1133">Transmembrane helix</keyword>
<evidence type="ECO:0000313" key="3">
    <source>
        <dbReference type="Proteomes" id="UP000670527"/>
    </source>
</evidence>
<keyword evidence="3" id="KW-1185">Reference proteome</keyword>
<reference evidence="2 3" key="1">
    <citation type="submission" date="2021-03" db="EMBL/GenBank/DDBJ databases">
        <authorList>
            <person name="Kim M.K."/>
        </authorList>
    </citation>
    <scope>NUCLEOTIDE SEQUENCE [LARGE SCALE GENOMIC DNA]</scope>
    <source>
        <strain evidence="2 3">BT507</strain>
    </source>
</reference>
<dbReference type="Proteomes" id="UP000670527">
    <property type="component" value="Unassembled WGS sequence"/>
</dbReference>